<reference evidence="3 4" key="1">
    <citation type="submission" date="2024-02" db="EMBL/GenBank/DDBJ databases">
        <title>A draft genome for the cacao thread blight pathogen Marasmius crinis-equi.</title>
        <authorList>
            <person name="Cohen S.P."/>
            <person name="Baruah I.K."/>
            <person name="Amoako-Attah I."/>
            <person name="Bukari Y."/>
            <person name="Meinhardt L.W."/>
            <person name="Bailey B.A."/>
        </authorList>
    </citation>
    <scope>NUCLEOTIDE SEQUENCE [LARGE SCALE GENOMIC DNA]</scope>
    <source>
        <strain evidence="3 4">GH-76</strain>
    </source>
</reference>
<feature type="compositionally biased region" description="Basic and acidic residues" evidence="1">
    <location>
        <begin position="90"/>
        <end position="106"/>
    </location>
</feature>
<dbReference type="InterPro" id="IPR040976">
    <property type="entry name" value="Pkinase_fungal"/>
</dbReference>
<feature type="region of interest" description="Disordered" evidence="1">
    <location>
        <begin position="714"/>
        <end position="845"/>
    </location>
</feature>
<dbReference type="Proteomes" id="UP001465976">
    <property type="component" value="Unassembled WGS sequence"/>
</dbReference>
<feature type="compositionally biased region" description="Acidic residues" evidence="1">
    <location>
        <begin position="808"/>
        <end position="834"/>
    </location>
</feature>
<feature type="compositionally biased region" description="Polar residues" evidence="1">
    <location>
        <begin position="12"/>
        <end position="21"/>
    </location>
</feature>
<accession>A0ABR3G0Y2</accession>
<feature type="compositionally biased region" description="Low complexity" evidence="1">
    <location>
        <begin position="26"/>
        <end position="63"/>
    </location>
</feature>
<gene>
    <name evidence="3" type="ORF">V5O48_000539</name>
</gene>
<sequence length="845" mass="95677">MSKRRSSRIAAQPSNSGSSKNSTRDPAPARASRSRSSANAQNSSTTAGHPTTRSSSSRISDITGMLPTGRAASAGEPPRRSTGTSYESPAKPRDNAYKHRDHKDVEQERADIDQLLAGRELVDVEKKSVMQRICPKNEDSQSFLDANPDLYDRKKRTWTGISSVTAGKKSAWDEKDLYEPFKEISTAVLQHFSLLDNFTSITANLVQHTDNNDLAYKPDMLFCYGSRDNQQALLPFPVFGGERVLCKRNDQLKWAVSPVDAKRRTFYKKDASQLISYMKQILLSQPGRRYVYGALLSETNYQLILLDEQGTLSARYVNYHRNPHDLVHLILLLSGAYPRLNGFHEGLTRNNDEVHLVRGKYNFHLECPAVWARLAFLGRCTEGYLATTVVNGKNEHCFVKISCLTRIKAVLQEDIHKRLFSADADDRRRFVASALAPDTFWADQDERPWWRWAFSDECPTIQRFLVVQVYETYDHAISRYDSADQLLQFCEDFSYGHEWLLREKDIIHRDVSLNNIMRKRDPVKGRDIAVLIDFDLAVPFLKRELEPVEQNVVNNRTGTKLYMSAVVLSSASSPPKAPLPLHDHMDDLESCLWVLIDICVSSEGPGRFFKPSSPLDTWSKMDAKSLFREKQWLLEHPRELALWLDEVCSDLHFILEPLIVAESGLFKFFAERVSVKREKILAKEGFQTPEEVLEKAPVDYEDFRRHIRELRAKLPSFSSESPRGSSPSSPPQTPARHPTTPSRTSRKRASPDEGQSTSRNHKRLKMSTKEHNNYFPATPTSSRSVNAICSPDFSSPPSSQVRAMPQRDDDELIGDEEAEEDAANGDVGDEEMDEGSGSVDDVSQG</sequence>
<feature type="region of interest" description="Disordered" evidence="1">
    <location>
        <begin position="1"/>
        <end position="106"/>
    </location>
</feature>
<dbReference type="InterPro" id="IPR011009">
    <property type="entry name" value="Kinase-like_dom_sf"/>
</dbReference>
<feature type="domain" description="Fungal-type protein kinase" evidence="2">
    <location>
        <begin position="266"/>
        <end position="389"/>
    </location>
</feature>
<organism evidence="3 4">
    <name type="scientific">Marasmius crinis-equi</name>
    <dbReference type="NCBI Taxonomy" id="585013"/>
    <lineage>
        <taxon>Eukaryota</taxon>
        <taxon>Fungi</taxon>
        <taxon>Dikarya</taxon>
        <taxon>Basidiomycota</taxon>
        <taxon>Agaricomycotina</taxon>
        <taxon>Agaricomycetes</taxon>
        <taxon>Agaricomycetidae</taxon>
        <taxon>Agaricales</taxon>
        <taxon>Marasmiineae</taxon>
        <taxon>Marasmiaceae</taxon>
        <taxon>Marasmius</taxon>
    </lineage>
</organism>
<dbReference type="PANTHER" id="PTHR38248">
    <property type="entry name" value="FUNK1 6"/>
    <property type="match status" value="1"/>
</dbReference>
<dbReference type="SUPFAM" id="SSF56112">
    <property type="entry name" value="Protein kinase-like (PK-like)"/>
    <property type="match status" value="1"/>
</dbReference>
<protein>
    <recommendedName>
        <fullName evidence="2">Fungal-type protein kinase domain-containing protein</fullName>
    </recommendedName>
</protein>
<dbReference type="PANTHER" id="PTHR38248:SF2">
    <property type="entry name" value="FUNK1 11"/>
    <property type="match status" value="1"/>
</dbReference>
<comment type="caution">
    <text evidence="3">The sequence shown here is derived from an EMBL/GenBank/DDBJ whole genome shotgun (WGS) entry which is preliminary data.</text>
</comment>
<feature type="domain" description="Fungal-type protein kinase" evidence="2">
    <location>
        <begin position="460"/>
        <end position="599"/>
    </location>
</feature>
<dbReference type="EMBL" id="JBAHYK010000009">
    <property type="protein sequence ID" value="KAL0581496.1"/>
    <property type="molecule type" value="Genomic_DNA"/>
</dbReference>
<evidence type="ECO:0000313" key="3">
    <source>
        <dbReference type="EMBL" id="KAL0581496.1"/>
    </source>
</evidence>
<feature type="compositionally biased region" description="Polar residues" evidence="1">
    <location>
        <begin position="778"/>
        <end position="801"/>
    </location>
</feature>
<evidence type="ECO:0000256" key="1">
    <source>
        <dbReference type="SAM" id="MobiDB-lite"/>
    </source>
</evidence>
<proteinExistence type="predicted"/>
<evidence type="ECO:0000313" key="4">
    <source>
        <dbReference type="Proteomes" id="UP001465976"/>
    </source>
</evidence>
<name>A0ABR3G0Y2_9AGAR</name>
<dbReference type="Gene3D" id="1.10.510.10">
    <property type="entry name" value="Transferase(Phosphotransferase) domain 1"/>
    <property type="match status" value="1"/>
</dbReference>
<evidence type="ECO:0000259" key="2">
    <source>
        <dbReference type="Pfam" id="PF17667"/>
    </source>
</evidence>
<keyword evidence="4" id="KW-1185">Reference proteome</keyword>
<feature type="compositionally biased region" description="Low complexity" evidence="1">
    <location>
        <begin position="715"/>
        <end position="727"/>
    </location>
</feature>
<dbReference type="Pfam" id="PF17667">
    <property type="entry name" value="Pkinase_fungal"/>
    <property type="match status" value="2"/>
</dbReference>